<dbReference type="InterPro" id="IPR037401">
    <property type="entry name" value="SnoaL-like"/>
</dbReference>
<comment type="caution">
    <text evidence="2">The sequence shown here is derived from an EMBL/GenBank/DDBJ whole genome shotgun (WGS) entry which is preliminary data.</text>
</comment>
<dbReference type="SUPFAM" id="SSF54427">
    <property type="entry name" value="NTF2-like"/>
    <property type="match status" value="1"/>
</dbReference>
<dbReference type="AlphaFoldDB" id="A0A7W6FRY9"/>
<feature type="domain" description="SnoaL-like" evidence="1">
    <location>
        <begin position="19"/>
        <end position="114"/>
    </location>
</feature>
<dbReference type="EMBL" id="JACIDT010000026">
    <property type="protein sequence ID" value="MBB3928545.1"/>
    <property type="molecule type" value="Genomic_DNA"/>
</dbReference>
<proteinExistence type="predicted"/>
<evidence type="ECO:0000259" key="1">
    <source>
        <dbReference type="Pfam" id="PF12680"/>
    </source>
</evidence>
<dbReference type="PANTHER" id="PTHR38436">
    <property type="entry name" value="POLYKETIDE CYCLASE SNOAL-LIKE DOMAIN"/>
    <property type="match status" value="1"/>
</dbReference>
<dbReference type="InterPro" id="IPR009959">
    <property type="entry name" value="Cyclase_SnoaL-like"/>
</dbReference>
<protein>
    <submittedName>
        <fullName evidence="2">Putative SnoaL-like aldol condensation-catalyzing enzyme</fullName>
    </submittedName>
</protein>
<dbReference type="GO" id="GO:0030638">
    <property type="term" value="P:polyketide metabolic process"/>
    <property type="evidence" value="ECO:0007669"/>
    <property type="project" value="InterPro"/>
</dbReference>
<dbReference type="Pfam" id="PF12680">
    <property type="entry name" value="SnoaL_2"/>
    <property type="match status" value="1"/>
</dbReference>
<evidence type="ECO:0000313" key="2">
    <source>
        <dbReference type="EMBL" id="MBB3928545.1"/>
    </source>
</evidence>
<sequence>MSTDAHTPEEKANLRLVLDMFDQVLNAMDADAVDRFIAPDYIQHNQSVGPGVEPLKDLLRFIKKETPQAVHDVKRSFVDGDHVIVHYHVRRWPDDLGWAVVDIFRIENGLIAEHWDVLQNLPESSPNPNSPF</sequence>
<dbReference type="PANTHER" id="PTHR38436:SF1">
    <property type="entry name" value="ESTER CYCLASE"/>
    <property type="match status" value="1"/>
</dbReference>
<reference evidence="2 3" key="1">
    <citation type="submission" date="2020-08" db="EMBL/GenBank/DDBJ databases">
        <title>Genomic Encyclopedia of Type Strains, Phase IV (KMG-IV): sequencing the most valuable type-strain genomes for metagenomic binning, comparative biology and taxonomic classification.</title>
        <authorList>
            <person name="Goeker M."/>
        </authorList>
    </citation>
    <scope>NUCLEOTIDE SEQUENCE [LARGE SCALE GENOMIC DNA]</scope>
    <source>
        <strain evidence="2 3">DSM 26189</strain>
    </source>
</reference>
<evidence type="ECO:0000313" key="3">
    <source>
        <dbReference type="Proteomes" id="UP000571950"/>
    </source>
</evidence>
<accession>A0A7W6FRY9</accession>
<organism evidence="2 3">
    <name type="scientific">Sphingobium jiangsuense</name>
    <dbReference type="NCBI Taxonomy" id="870476"/>
    <lineage>
        <taxon>Bacteria</taxon>
        <taxon>Pseudomonadati</taxon>
        <taxon>Pseudomonadota</taxon>
        <taxon>Alphaproteobacteria</taxon>
        <taxon>Sphingomonadales</taxon>
        <taxon>Sphingomonadaceae</taxon>
        <taxon>Sphingobium</taxon>
    </lineage>
</organism>
<dbReference type="RefSeq" id="WP_188073818.1">
    <property type="nucleotide sequence ID" value="NZ_BSPS01000089.1"/>
</dbReference>
<dbReference type="Proteomes" id="UP000571950">
    <property type="component" value="Unassembled WGS sequence"/>
</dbReference>
<gene>
    <name evidence="2" type="ORF">GGR43_004290</name>
</gene>
<dbReference type="InterPro" id="IPR032710">
    <property type="entry name" value="NTF2-like_dom_sf"/>
</dbReference>
<name>A0A7W6FRY9_9SPHN</name>
<dbReference type="Gene3D" id="3.10.450.50">
    <property type="match status" value="1"/>
</dbReference>
<keyword evidence="3" id="KW-1185">Reference proteome</keyword>